<dbReference type="AlphaFoldDB" id="A0A8H7CT23"/>
<feature type="signal peptide" evidence="1">
    <location>
        <begin position="1"/>
        <end position="19"/>
    </location>
</feature>
<accession>A0A8H7CT23</accession>
<reference evidence="2" key="1">
    <citation type="submission" date="2020-05" db="EMBL/GenBank/DDBJ databases">
        <title>Mycena genomes resolve the evolution of fungal bioluminescence.</title>
        <authorList>
            <person name="Tsai I.J."/>
        </authorList>
    </citation>
    <scope>NUCLEOTIDE SEQUENCE</scope>
    <source>
        <strain evidence="2">160909Yilan</strain>
    </source>
</reference>
<dbReference type="OrthoDB" id="3485059at2759"/>
<sequence length="177" mass="18320">MVQFTRLFVSLCLIAASVSSPTKRTVAQVEADIASISTQLTTLDEEIKDFTAPDPLGALSIQMTTGSLEHTLNTATLHVKETGPIGEADAPTILDSVEAIEPIIIDALTQIAGKKANFAALLVAPPVVLADLETLKTDTDELGAALISVAPTDLKPSATSIMSAIDAAFATAIAAYS</sequence>
<dbReference type="EMBL" id="JACAZH010000016">
    <property type="protein sequence ID" value="KAF7349329.1"/>
    <property type="molecule type" value="Genomic_DNA"/>
</dbReference>
<evidence type="ECO:0000313" key="2">
    <source>
        <dbReference type="EMBL" id="KAF7349329.1"/>
    </source>
</evidence>
<dbReference type="PANTHER" id="PTHR38123">
    <property type="entry name" value="CELL WALL SERINE-THREONINE-RICH GALACTOMANNOPROTEIN MP1 (AFU_ORTHOLOGUE AFUA_4G03240)"/>
    <property type="match status" value="1"/>
</dbReference>
<name>A0A8H7CT23_9AGAR</name>
<protein>
    <submittedName>
        <fullName evidence="2">Hydrophobic surface binding protein</fullName>
    </submittedName>
</protein>
<proteinExistence type="predicted"/>
<dbReference type="PANTHER" id="PTHR38123:SF1">
    <property type="entry name" value="HYDROPHOBIC SURFACE BINDING PROTEIN"/>
    <property type="match status" value="1"/>
</dbReference>
<dbReference type="Gene3D" id="1.20.1280.140">
    <property type="match status" value="1"/>
</dbReference>
<evidence type="ECO:0000313" key="3">
    <source>
        <dbReference type="Proteomes" id="UP000623467"/>
    </source>
</evidence>
<gene>
    <name evidence="2" type="ORF">MSAN_01722500</name>
</gene>
<keyword evidence="3" id="KW-1185">Reference proteome</keyword>
<comment type="caution">
    <text evidence="2">The sequence shown here is derived from an EMBL/GenBank/DDBJ whole genome shotgun (WGS) entry which is preliminary data.</text>
</comment>
<dbReference type="Pfam" id="PF12296">
    <property type="entry name" value="HsbA"/>
    <property type="match status" value="1"/>
</dbReference>
<organism evidence="2 3">
    <name type="scientific">Mycena sanguinolenta</name>
    <dbReference type="NCBI Taxonomy" id="230812"/>
    <lineage>
        <taxon>Eukaryota</taxon>
        <taxon>Fungi</taxon>
        <taxon>Dikarya</taxon>
        <taxon>Basidiomycota</taxon>
        <taxon>Agaricomycotina</taxon>
        <taxon>Agaricomycetes</taxon>
        <taxon>Agaricomycetidae</taxon>
        <taxon>Agaricales</taxon>
        <taxon>Marasmiineae</taxon>
        <taxon>Mycenaceae</taxon>
        <taxon>Mycena</taxon>
    </lineage>
</organism>
<dbReference type="Proteomes" id="UP000623467">
    <property type="component" value="Unassembled WGS sequence"/>
</dbReference>
<feature type="chain" id="PRO_5034396935" evidence="1">
    <location>
        <begin position="20"/>
        <end position="177"/>
    </location>
</feature>
<dbReference type="InterPro" id="IPR021054">
    <property type="entry name" value="Cell_wall_mannoprotein_1"/>
</dbReference>
<keyword evidence="1" id="KW-0732">Signal</keyword>
<dbReference type="GO" id="GO:0005576">
    <property type="term" value="C:extracellular region"/>
    <property type="evidence" value="ECO:0007669"/>
    <property type="project" value="TreeGrafter"/>
</dbReference>
<evidence type="ECO:0000256" key="1">
    <source>
        <dbReference type="SAM" id="SignalP"/>
    </source>
</evidence>